<organism evidence="2 3">
    <name type="scientific">Trifolium subterraneum</name>
    <name type="common">Subterranean clover</name>
    <dbReference type="NCBI Taxonomy" id="3900"/>
    <lineage>
        <taxon>Eukaryota</taxon>
        <taxon>Viridiplantae</taxon>
        <taxon>Streptophyta</taxon>
        <taxon>Embryophyta</taxon>
        <taxon>Tracheophyta</taxon>
        <taxon>Spermatophyta</taxon>
        <taxon>Magnoliopsida</taxon>
        <taxon>eudicotyledons</taxon>
        <taxon>Gunneridae</taxon>
        <taxon>Pentapetalae</taxon>
        <taxon>rosids</taxon>
        <taxon>fabids</taxon>
        <taxon>Fabales</taxon>
        <taxon>Fabaceae</taxon>
        <taxon>Papilionoideae</taxon>
        <taxon>50 kb inversion clade</taxon>
        <taxon>NPAAA clade</taxon>
        <taxon>Hologalegina</taxon>
        <taxon>IRL clade</taxon>
        <taxon>Trifolieae</taxon>
        <taxon>Trifolium</taxon>
    </lineage>
</organism>
<reference evidence="3" key="1">
    <citation type="journal article" date="2017" name="Front. Plant Sci.">
        <title>Climate Clever Clovers: New Paradigm to Reduce the Environmental Footprint of Ruminants by Breeding Low Methanogenic Forages Utilizing Haplotype Variation.</title>
        <authorList>
            <person name="Kaur P."/>
            <person name="Appels R."/>
            <person name="Bayer P.E."/>
            <person name="Keeble-Gagnere G."/>
            <person name="Wang J."/>
            <person name="Hirakawa H."/>
            <person name="Shirasawa K."/>
            <person name="Vercoe P."/>
            <person name="Stefanova K."/>
            <person name="Durmic Z."/>
            <person name="Nichols P."/>
            <person name="Revell C."/>
            <person name="Isobe S.N."/>
            <person name="Edwards D."/>
            <person name="Erskine W."/>
        </authorList>
    </citation>
    <scope>NUCLEOTIDE SEQUENCE [LARGE SCALE GENOMIC DNA]</scope>
    <source>
        <strain evidence="3">cv. Daliak</strain>
    </source>
</reference>
<feature type="compositionally biased region" description="Gly residues" evidence="1">
    <location>
        <begin position="156"/>
        <end position="173"/>
    </location>
</feature>
<evidence type="ECO:0000256" key="1">
    <source>
        <dbReference type="SAM" id="MobiDB-lite"/>
    </source>
</evidence>
<dbReference type="Proteomes" id="UP000242715">
    <property type="component" value="Unassembled WGS sequence"/>
</dbReference>
<accession>A0A2Z6MS89</accession>
<gene>
    <name evidence="2" type="ORF">TSUD_79270</name>
</gene>
<proteinExistence type="predicted"/>
<protein>
    <submittedName>
        <fullName evidence="2">Uncharacterized protein</fullName>
    </submittedName>
</protein>
<name>A0A2Z6MS89_TRISU</name>
<dbReference type="AlphaFoldDB" id="A0A2Z6MS89"/>
<sequence length="173" mass="16859">MVVIQSKDENKVDQTVGVKQWVVGGLRSGSFGGGRGCVVVKCSFNDSSGGGRDSFTSGGFSGGCRDSGDTRTETCCGGEYCFGVNVGVEVLSGGFGGGGGMLGSSFDVVLKLTVVVRRWLSGGCSGGDGAGSLSGGFGRSGGVRAECGDSDMNKSGGFGGGTGGDDGSDGVGS</sequence>
<keyword evidence="3" id="KW-1185">Reference proteome</keyword>
<evidence type="ECO:0000313" key="3">
    <source>
        <dbReference type="Proteomes" id="UP000242715"/>
    </source>
</evidence>
<feature type="region of interest" description="Disordered" evidence="1">
    <location>
        <begin position="151"/>
        <end position="173"/>
    </location>
</feature>
<dbReference type="EMBL" id="DF973194">
    <property type="protein sequence ID" value="GAU19105.1"/>
    <property type="molecule type" value="Genomic_DNA"/>
</dbReference>
<evidence type="ECO:0000313" key="2">
    <source>
        <dbReference type="EMBL" id="GAU19105.1"/>
    </source>
</evidence>